<evidence type="ECO:0000313" key="4">
    <source>
        <dbReference type="Proteomes" id="UP000594118"/>
    </source>
</evidence>
<accession>A0A7L9WRA7</accession>
<dbReference type="EMBL" id="CP045201">
    <property type="protein sequence ID" value="QOL82819.1"/>
    <property type="molecule type" value="Genomic_DNA"/>
</dbReference>
<dbReference type="Pfam" id="PF08239">
    <property type="entry name" value="SH3_3"/>
    <property type="match status" value="1"/>
</dbReference>
<gene>
    <name evidence="3" type="ORF">F3W81_19510</name>
</gene>
<dbReference type="SMART" id="SM00287">
    <property type="entry name" value="SH3b"/>
    <property type="match status" value="1"/>
</dbReference>
<proteinExistence type="predicted"/>
<dbReference type="Proteomes" id="UP000594118">
    <property type="component" value="Chromosome"/>
</dbReference>
<feature type="chain" id="PRO_5032718175" evidence="1">
    <location>
        <begin position="22"/>
        <end position="206"/>
    </location>
</feature>
<feature type="domain" description="SH3b" evidence="2">
    <location>
        <begin position="141"/>
        <end position="204"/>
    </location>
</feature>
<dbReference type="PROSITE" id="PS51781">
    <property type="entry name" value="SH3B"/>
    <property type="match status" value="1"/>
</dbReference>
<protein>
    <submittedName>
        <fullName evidence="3">SH3 domain-containing protein</fullName>
    </submittedName>
</protein>
<dbReference type="InterPro" id="IPR003646">
    <property type="entry name" value="SH3-like_bac-type"/>
</dbReference>
<keyword evidence="1" id="KW-0732">Signal</keyword>
<evidence type="ECO:0000256" key="1">
    <source>
        <dbReference type="SAM" id="SignalP"/>
    </source>
</evidence>
<reference evidence="3 4" key="1">
    <citation type="submission" date="2019-10" db="EMBL/GenBank/DDBJ databases">
        <title>Pseudopuniceibacterium sp. HQ09 islated from Antarctica.</title>
        <authorList>
            <person name="Liao L."/>
            <person name="Su S."/>
            <person name="Chen B."/>
            <person name="Yu Y."/>
        </authorList>
    </citation>
    <scope>NUCLEOTIDE SEQUENCE [LARGE SCALE GENOMIC DNA]</scope>
    <source>
        <strain evidence="3 4">HQ09</strain>
    </source>
</reference>
<feature type="signal peptide" evidence="1">
    <location>
        <begin position="1"/>
        <end position="21"/>
    </location>
</feature>
<dbReference type="KEGG" id="pshq:F3W81_19510"/>
<evidence type="ECO:0000259" key="2">
    <source>
        <dbReference type="PROSITE" id="PS51781"/>
    </source>
</evidence>
<dbReference type="AlphaFoldDB" id="A0A7L9WRA7"/>
<sequence length="206" mass="20908">MFKFMSATTLLLAGVFFQASGGFDFQPRSAEADTSETGAKTTAELADAAPGAGIGATQTPGNMIAANMAKTQSATSLPGYPDAVVTLASMPVADKSAQIDPSVSALPLAKISQVASKTPSSTLPAGAERRAIAAAALQAAADVRAVAGSHVNLRQGPGTSFGVVDQLGQGETVEVIGQERSWLKLRVAETGRIGWMADFLVTAAAN</sequence>
<organism evidence="3 4">
    <name type="scientific">Pseudooceanicola spongiae</name>
    <dbReference type="NCBI Taxonomy" id="2613965"/>
    <lineage>
        <taxon>Bacteria</taxon>
        <taxon>Pseudomonadati</taxon>
        <taxon>Pseudomonadota</taxon>
        <taxon>Alphaproteobacteria</taxon>
        <taxon>Rhodobacterales</taxon>
        <taxon>Paracoccaceae</taxon>
        <taxon>Pseudooceanicola</taxon>
    </lineage>
</organism>
<keyword evidence="4" id="KW-1185">Reference proteome</keyword>
<dbReference type="RefSeq" id="WP_193081170.1">
    <property type="nucleotide sequence ID" value="NZ_CP045201.1"/>
</dbReference>
<dbReference type="Gene3D" id="2.30.30.40">
    <property type="entry name" value="SH3 Domains"/>
    <property type="match status" value="1"/>
</dbReference>
<evidence type="ECO:0000313" key="3">
    <source>
        <dbReference type="EMBL" id="QOL82819.1"/>
    </source>
</evidence>
<name>A0A7L9WRA7_9RHOB</name>